<evidence type="ECO:0000259" key="4">
    <source>
        <dbReference type="PROSITE" id="PS01124"/>
    </source>
</evidence>
<name>A0ABV7CZW7_9PROT</name>
<reference evidence="6" key="1">
    <citation type="journal article" date="2019" name="Int. J. Syst. Evol. Microbiol.">
        <title>The Global Catalogue of Microorganisms (GCM) 10K type strain sequencing project: providing services to taxonomists for standard genome sequencing and annotation.</title>
        <authorList>
            <consortium name="The Broad Institute Genomics Platform"/>
            <consortium name="The Broad Institute Genome Sequencing Center for Infectious Disease"/>
            <person name="Wu L."/>
            <person name="Ma J."/>
        </authorList>
    </citation>
    <scope>NUCLEOTIDE SEQUENCE [LARGE SCALE GENOMIC DNA]</scope>
    <source>
        <strain evidence="6">KCTC 62164</strain>
    </source>
</reference>
<dbReference type="RefSeq" id="WP_194214833.1">
    <property type="nucleotide sequence ID" value="NZ_CP061205.1"/>
</dbReference>
<sequence>MFIALDILKSSDDNAYEFLPDHTSPCGTQYAPASLIKVVDESLRDANLSPTKIAKKLGMSRASLYRATAPFGGVQRFITDRRLALAHAILTSGDHKNYSITDLAYDLGFNAESTFRRVYKQQYGMSPRATKQASLAR</sequence>
<dbReference type="SMART" id="SM00342">
    <property type="entry name" value="HTH_ARAC"/>
    <property type="match status" value="1"/>
</dbReference>
<keyword evidence="3" id="KW-0804">Transcription</keyword>
<organism evidence="5 6">
    <name type="scientific">Kordiimonas pumila</name>
    <dbReference type="NCBI Taxonomy" id="2161677"/>
    <lineage>
        <taxon>Bacteria</taxon>
        <taxon>Pseudomonadati</taxon>
        <taxon>Pseudomonadota</taxon>
        <taxon>Alphaproteobacteria</taxon>
        <taxon>Kordiimonadales</taxon>
        <taxon>Kordiimonadaceae</taxon>
        <taxon>Kordiimonas</taxon>
    </lineage>
</organism>
<keyword evidence="6" id="KW-1185">Reference proteome</keyword>
<dbReference type="InterPro" id="IPR018060">
    <property type="entry name" value="HTH_AraC"/>
</dbReference>
<keyword evidence="2" id="KW-0238">DNA-binding</keyword>
<dbReference type="Proteomes" id="UP001595444">
    <property type="component" value="Unassembled WGS sequence"/>
</dbReference>
<keyword evidence="1" id="KW-0805">Transcription regulation</keyword>
<dbReference type="PROSITE" id="PS01124">
    <property type="entry name" value="HTH_ARAC_FAMILY_2"/>
    <property type="match status" value="1"/>
</dbReference>
<dbReference type="PANTHER" id="PTHR43280:SF2">
    <property type="entry name" value="HTH-TYPE TRANSCRIPTIONAL REGULATOR EXSA"/>
    <property type="match status" value="1"/>
</dbReference>
<evidence type="ECO:0000256" key="2">
    <source>
        <dbReference type="ARBA" id="ARBA00023125"/>
    </source>
</evidence>
<gene>
    <name evidence="5" type="ORF">ACFOKA_00875</name>
</gene>
<protein>
    <submittedName>
        <fullName evidence="5">Helix-turn-helix domain-containing protein</fullName>
    </submittedName>
</protein>
<evidence type="ECO:0000313" key="6">
    <source>
        <dbReference type="Proteomes" id="UP001595444"/>
    </source>
</evidence>
<dbReference type="PROSITE" id="PS00041">
    <property type="entry name" value="HTH_ARAC_FAMILY_1"/>
    <property type="match status" value="1"/>
</dbReference>
<dbReference type="InterPro" id="IPR020449">
    <property type="entry name" value="Tscrpt_reg_AraC-type_HTH"/>
</dbReference>
<evidence type="ECO:0000256" key="3">
    <source>
        <dbReference type="ARBA" id="ARBA00023163"/>
    </source>
</evidence>
<comment type="caution">
    <text evidence="5">The sequence shown here is derived from an EMBL/GenBank/DDBJ whole genome shotgun (WGS) entry which is preliminary data.</text>
</comment>
<dbReference type="InterPro" id="IPR018062">
    <property type="entry name" value="HTH_AraC-typ_CS"/>
</dbReference>
<dbReference type="SUPFAM" id="SSF46689">
    <property type="entry name" value="Homeodomain-like"/>
    <property type="match status" value="1"/>
</dbReference>
<accession>A0ABV7CZW7</accession>
<feature type="domain" description="HTH araC/xylS-type" evidence="4">
    <location>
        <begin position="33"/>
        <end position="133"/>
    </location>
</feature>
<evidence type="ECO:0000256" key="1">
    <source>
        <dbReference type="ARBA" id="ARBA00023015"/>
    </source>
</evidence>
<dbReference type="PRINTS" id="PR00032">
    <property type="entry name" value="HTHARAC"/>
</dbReference>
<dbReference type="InterPro" id="IPR009057">
    <property type="entry name" value="Homeodomain-like_sf"/>
</dbReference>
<dbReference type="Gene3D" id="1.10.10.60">
    <property type="entry name" value="Homeodomain-like"/>
    <property type="match status" value="1"/>
</dbReference>
<proteinExistence type="predicted"/>
<dbReference type="Pfam" id="PF12833">
    <property type="entry name" value="HTH_18"/>
    <property type="match status" value="1"/>
</dbReference>
<dbReference type="PANTHER" id="PTHR43280">
    <property type="entry name" value="ARAC-FAMILY TRANSCRIPTIONAL REGULATOR"/>
    <property type="match status" value="1"/>
</dbReference>
<dbReference type="EMBL" id="JBHRSL010000001">
    <property type="protein sequence ID" value="MFC3050449.1"/>
    <property type="molecule type" value="Genomic_DNA"/>
</dbReference>
<evidence type="ECO:0000313" key="5">
    <source>
        <dbReference type="EMBL" id="MFC3050449.1"/>
    </source>
</evidence>